<organism evidence="1 2">
    <name type="scientific">Phytophthora cactorum</name>
    <dbReference type="NCBI Taxonomy" id="29920"/>
    <lineage>
        <taxon>Eukaryota</taxon>
        <taxon>Sar</taxon>
        <taxon>Stramenopiles</taxon>
        <taxon>Oomycota</taxon>
        <taxon>Peronosporomycetes</taxon>
        <taxon>Peronosporales</taxon>
        <taxon>Peronosporaceae</taxon>
        <taxon>Phytophthora</taxon>
    </lineage>
</organism>
<dbReference type="EMBL" id="RCML01001391">
    <property type="protein sequence ID" value="KAG2962961.1"/>
    <property type="molecule type" value="Genomic_DNA"/>
</dbReference>
<evidence type="ECO:0000313" key="1">
    <source>
        <dbReference type="EMBL" id="KAG2962961.1"/>
    </source>
</evidence>
<proteinExistence type="predicted"/>
<dbReference type="SUPFAM" id="SSF56112">
    <property type="entry name" value="Protein kinase-like (PK-like)"/>
    <property type="match status" value="1"/>
</dbReference>
<sequence length="48" mass="5467">MGKLRVRFSPFMDPGMARFVGSCVSVDPQLRPTAAEVLYYLQVAMRQF</sequence>
<dbReference type="Gene3D" id="1.10.510.10">
    <property type="entry name" value="Transferase(Phosphotransferase) domain 1"/>
    <property type="match status" value="1"/>
</dbReference>
<reference evidence="1" key="1">
    <citation type="submission" date="2018-10" db="EMBL/GenBank/DDBJ databases">
        <title>Effector identification in a new, highly contiguous assembly of the strawberry crown rot pathogen Phytophthora cactorum.</title>
        <authorList>
            <person name="Armitage A.D."/>
            <person name="Nellist C.F."/>
            <person name="Bates H."/>
            <person name="Vickerstaff R.J."/>
            <person name="Harrison R.J."/>
        </authorList>
    </citation>
    <scope>NUCLEOTIDE SEQUENCE</scope>
    <source>
        <strain evidence="1">P415</strain>
    </source>
</reference>
<name>A0A8T1F250_9STRA</name>
<dbReference type="AlphaFoldDB" id="A0A8T1F250"/>
<dbReference type="Proteomes" id="UP000697107">
    <property type="component" value="Unassembled WGS sequence"/>
</dbReference>
<accession>A0A8T1F250</accession>
<evidence type="ECO:0000313" key="2">
    <source>
        <dbReference type="Proteomes" id="UP000697107"/>
    </source>
</evidence>
<comment type="caution">
    <text evidence="1">The sequence shown here is derived from an EMBL/GenBank/DDBJ whole genome shotgun (WGS) entry which is preliminary data.</text>
</comment>
<gene>
    <name evidence="1" type="ORF">PC118_g21139</name>
</gene>
<protein>
    <recommendedName>
        <fullName evidence="3">Protein kinase-like domain</fullName>
    </recommendedName>
</protein>
<evidence type="ECO:0008006" key="3">
    <source>
        <dbReference type="Google" id="ProtNLM"/>
    </source>
</evidence>
<dbReference type="InterPro" id="IPR011009">
    <property type="entry name" value="Kinase-like_dom_sf"/>
</dbReference>